<keyword evidence="2 4" id="KW-0067">ATP-binding</keyword>
<dbReference type="InterPro" id="IPR017871">
    <property type="entry name" value="ABC_transporter-like_CS"/>
</dbReference>
<dbReference type="AlphaFoldDB" id="A0A495A790"/>
<dbReference type="InterPro" id="IPR003439">
    <property type="entry name" value="ABC_transporter-like_ATP-bd"/>
</dbReference>
<evidence type="ECO:0000313" key="4">
    <source>
        <dbReference type="EMBL" id="RKQ35126.1"/>
    </source>
</evidence>
<dbReference type="GO" id="GO:0022857">
    <property type="term" value="F:transmembrane transporter activity"/>
    <property type="evidence" value="ECO:0007669"/>
    <property type="project" value="TreeGrafter"/>
</dbReference>
<dbReference type="Proteomes" id="UP000249516">
    <property type="component" value="Unassembled WGS sequence"/>
</dbReference>
<proteinExistence type="predicted"/>
<feature type="domain" description="ABC transporter" evidence="3">
    <location>
        <begin position="2"/>
        <end position="210"/>
    </location>
</feature>
<dbReference type="PANTHER" id="PTHR24220">
    <property type="entry name" value="IMPORT ATP-BINDING PROTEIN"/>
    <property type="match status" value="1"/>
</dbReference>
<dbReference type="GO" id="GO:0005886">
    <property type="term" value="C:plasma membrane"/>
    <property type="evidence" value="ECO:0007669"/>
    <property type="project" value="TreeGrafter"/>
</dbReference>
<evidence type="ECO:0000256" key="1">
    <source>
        <dbReference type="ARBA" id="ARBA00022741"/>
    </source>
</evidence>
<dbReference type="InterPro" id="IPR027417">
    <property type="entry name" value="P-loop_NTPase"/>
</dbReference>
<dbReference type="SMART" id="SM00382">
    <property type="entry name" value="AAA"/>
    <property type="match status" value="1"/>
</dbReference>
<reference evidence="4 5" key="1">
    <citation type="submission" date="2018-10" db="EMBL/GenBank/DDBJ databases">
        <title>Kocuria tytouropygialis sp. nov., isolated from the uropygial gland of an American barn owl (Tyto furcata).</title>
        <authorList>
            <person name="Braun M.S."/>
            <person name="Wang E."/>
            <person name="Zimmermann S."/>
            <person name="Wagner H."/>
            <person name="Wink M."/>
        </authorList>
    </citation>
    <scope>NUCLEOTIDE SEQUENCE [LARGE SCALE GENOMIC DNA]</scope>
    <source>
        <strain evidence="4 5">442</strain>
    </source>
</reference>
<dbReference type="PANTHER" id="PTHR24220:SF659">
    <property type="entry name" value="TRANSPORTER, PUTATIVE-RELATED"/>
    <property type="match status" value="1"/>
</dbReference>
<dbReference type="RefSeq" id="WP_121031015.1">
    <property type="nucleotide sequence ID" value="NZ_PNJG02000002.1"/>
</dbReference>
<dbReference type="GO" id="GO:0016887">
    <property type="term" value="F:ATP hydrolysis activity"/>
    <property type="evidence" value="ECO:0007669"/>
    <property type="project" value="InterPro"/>
</dbReference>
<dbReference type="InterPro" id="IPR015854">
    <property type="entry name" value="ABC_transpr_LolD-like"/>
</dbReference>
<dbReference type="OrthoDB" id="9778572at2"/>
<keyword evidence="1" id="KW-0547">Nucleotide-binding</keyword>
<dbReference type="EMBL" id="PNJG02000002">
    <property type="protein sequence ID" value="RKQ35126.1"/>
    <property type="molecule type" value="Genomic_DNA"/>
</dbReference>
<dbReference type="PROSITE" id="PS50893">
    <property type="entry name" value="ABC_TRANSPORTER_2"/>
    <property type="match status" value="1"/>
</dbReference>
<dbReference type="InterPro" id="IPR003593">
    <property type="entry name" value="AAA+_ATPase"/>
</dbReference>
<protein>
    <submittedName>
        <fullName evidence="4">ATP-binding cassette domain-containing protein</fullName>
    </submittedName>
</protein>
<dbReference type="GO" id="GO:0005524">
    <property type="term" value="F:ATP binding"/>
    <property type="evidence" value="ECO:0007669"/>
    <property type="project" value="UniProtKB-KW"/>
</dbReference>
<gene>
    <name evidence="4" type="ORF">C1C97_007665</name>
</gene>
<keyword evidence="5" id="KW-1185">Reference proteome</keyword>
<accession>A0A495A790</accession>
<sequence>MIEAENLEVEKGGSLVLSVASFTAEVGAVTGLIGPSGCGKSTMLNCLGLLERVDRGTLRIDGMDLTRPSNAQRGKFWKDRAAFVFQDYGIIEDWTAQENILLRKTGRFSRTRGKSSVYEALDFVGLTGRGNETASYLSGGEKQRLSIARTLHKKASYIFADEPTASLDTENRRRVIDLLTACAASGATVIVATHDEDMMRACDTTYDLRQ</sequence>
<dbReference type="Gene3D" id="3.40.50.300">
    <property type="entry name" value="P-loop containing nucleotide triphosphate hydrolases"/>
    <property type="match status" value="1"/>
</dbReference>
<organism evidence="4 5">
    <name type="scientific">Kocuria tytonis</name>
    <dbReference type="NCBI Taxonomy" id="2054280"/>
    <lineage>
        <taxon>Bacteria</taxon>
        <taxon>Bacillati</taxon>
        <taxon>Actinomycetota</taxon>
        <taxon>Actinomycetes</taxon>
        <taxon>Micrococcales</taxon>
        <taxon>Micrococcaceae</taxon>
        <taxon>Kocuria</taxon>
    </lineage>
</organism>
<dbReference type="Pfam" id="PF00005">
    <property type="entry name" value="ABC_tran"/>
    <property type="match status" value="1"/>
</dbReference>
<comment type="caution">
    <text evidence="4">The sequence shown here is derived from an EMBL/GenBank/DDBJ whole genome shotgun (WGS) entry which is preliminary data.</text>
</comment>
<dbReference type="PROSITE" id="PS00211">
    <property type="entry name" value="ABC_TRANSPORTER_1"/>
    <property type="match status" value="1"/>
</dbReference>
<name>A0A495A790_9MICC</name>
<evidence type="ECO:0000259" key="3">
    <source>
        <dbReference type="PROSITE" id="PS50893"/>
    </source>
</evidence>
<evidence type="ECO:0000256" key="2">
    <source>
        <dbReference type="ARBA" id="ARBA00022840"/>
    </source>
</evidence>
<dbReference type="SUPFAM" id="SSF52540">
    <property type="entry name" value="P-loop containing nucleoside triphosphate hydrolases"/>
    <property type="match status" value="1"/>
</dbReference>
<evidence type="ECO:0000313" key="5">
    <source>
        <dbReference type="Proteomes" id="UP000249516"/>
    </source>
</evidence>